<evidence type="ECO:0000313" key="2">
    <source>
        <dbReference type="EMBL" id="MBM7838970.1"/>
    </source>
</evidence>
<evidence type="ECO:0000313" key="3">
    <source>
        <dbReference type="Proteomes" id="UP001179280"/>
    </source>
</evidence>
<sequence>MRSYEQRTKRFYLFIAFGLAWSLIATMLTEPALPSASFTLFIAIAPLFAAYVLHITSYPQSFLDRSLMRIRPNIWWICALLIPILYGAVLVSTYSLPLLSTVYHPLWVLVFFYCLFQEIGWRAFYQRELHVYSFWFSSLTVGAISACWHIPIVLVLFQATDLQIIALICFHLLSAAPLAFMIATSRSVIPAAIMHTLFLLLFILSISFIQAFIVYSSMLLLLNGLIMLMNAVFPQLYKQTFTL</sequence>
<evidence type="ECO:0008006" key="4">
    <source>
        <dbReference type="Google" id="ProtNLM"/>
    </source>
</evidence>
<evidence type="ECO:0000256" key="1">
    <source>
        <dbReference type="SAM" id="Phobius"/>
    </source>
</evidence>
<proteinExistence type="predicted"/>
<feature type="transmembrane region" description="Helical" evidence="1">
    <location>
        <begin position="12"/>
        <end position="29"/>
    </location>
</feature>
<dbReference type="EMBL" id="JAFBCV010000006">
    <property type="protein sequence ID" value="MBM7838970.1"/>
    <property type="molecule type" value="Genomic_DNA"/>
</dbReference>
<keyword evidence="3" id="KW-1185">Reference proteome</keyword>
<dbReference type="RefSeq" id="WP_204466334.1">
    <property type="nucleotide sequence ID" value="NZ_JAFBCV010000006.1"/>
</dbReference>
<feature type="transmembrane region" description="Helical" evidence="1">
    <location>
        <begin position="133"/>
        <end position="157"/>
    </location>
</feature>
<reference evidence="2" key="1">
    <citation type="submission" date="2021-01" db="EMBL/GenBank/DDBJ databases">
        <title>Genomic Encyclopedia of Type Strains, Phase IV (KMG-IV): sequencing the most valuable type-strain genomes for metagenomic binning, comparative biology and taxonomic classification.</title>
        <authorList>
            <person name="Goeker M."/>
        </authorList>
    </citation>
    <scope>NUCLEOTIDE SEQUENCE</scope>
    <source>
        <strain evidence="2">DSM 21943</strain>
    </source>
</reference>
<feature type="transmembrane region" description="Helical" evidence="1">
    <location>
        <begin position="102"/>
        <end position="121"/>
    </location>
</feature>
<feature type="transmembrane region" description="Helical" evidence="1">
    <location>
        <begin position="35"/>
        <end position="53"/>
    </location>
</feature>
<comment type="caution">
    <text evidence="2">The sequence shown here is derived from an EMBL/GenBank/DDBJ whole genome shotgun (WGS) entry which is preliminary data.</text>
</comment>
<feature type="transmembrane region" description="Helical" evidence="1">
    <location>
        <begin position="191"/>
        <end position="213"/>
    </location>
</feature>
<protein>
    <recommendedName>
        <fullName evidence="4">CPBP family intramembrane metalloprotease</fullName>
    </recommendedName>
</protein>
<organism evidence="2 3">
    <name type="scientific">Shouchella xiaoxiensis</name>
    <dbReference type="NCBI Taxonomy" id="766895"/>
    <lineage>
        <taxon>Bacteria</taxon>
        <taxon>Bacillati</taxon>
        <taxon>Bacillota</taxon>
        <taxon>Bacilli</taxon>
        <taxon>Bacillales</taxon>
        <taxon>Bacillaceae</taxon>
        <taxon>Shouchella</taxon>
    </lineage>
</organism>
<keyword evidence="1" id="KW-0812">Transmembrane</keyword>
<accession>A0ABS2SUQ6</accession>
<name>A0ABS2SUQ6_9BACI</name>
<gene>
    <name evidence="2" type="ORF">JOC54_002240</name>
</gene>
<dbReference type="Proteomes" id="UP001179280">
    <property type="component" value="Unassembled WGS sequence"/>
</dbReference>
<feature type="transmembrane region" description="Helical" evidence="1">
    <location>
        <begin position="163"/>
        <end position="184"/>
    </location>
</feature>
<keyword evidence="1" id="KW-1133">Transmembrane helix</keyword>
<keyword evidence="1" id="KW-0472">Membrane</keyword>
<feature type="transmembrane region" description="Helical" evidence="1">
    <location>
        <begin position="74"/>
        <end position="96"/>
    </location>
</feature>